<evidence type="ECO:0000313" key="2">
    <source>
        <dbReference type="Proteomes" id="UP001285441"/>
    </source>
</evidence>
<gene>
    <name evidence="1" type="ORF">B0H63DRAFT_86044</name>
</gene>
<sequence>MCEGLQAALAAKKRRRTRRSSLTPCRFLCSALCPEVGVVGCDFHAAAGTWFRLLLVLPSQVSGTCLVPGSRRSCVRIGPSKTCHFWKIPSITGCLGHGLHCALLASPQLSARHETVEGRGKTIMLRNGAVVLLLQTKTQPSVPPTKESHTKPPACLSSAHFLLGRRKEGTMGSDRST</sequence>
<dbReference type="AlphaFoldDB" id="A0AAE0N1U6"/>
<evidence type="ECO:0000313" key="1">
    <source>
        <dbReference type="EMBL" id="KAK3367766.1"/>
    </source>
</evidence>
<comment type="caution">
    <text evidence="1">The sequence shown here is derived from an EMBL/GenBank/DDBJ whole genome shotgun (WGS) entry which is preliminary data.</text>
</comment>
<reference evidence="1" key="2">
    <citation type="submission" date="2023-06" db="EMBL/GenBank/DDBJ databases">
        <authorList>
            <consortium name="Lawrence Berkeley National Laboratory"/>
            <person name="Haridas S."/>
            <person name="Hensen N."/>
            <person name="Bonometti L."/>
            <person name="Westerberg I."/>
            <person name="Brannstrom I.O."/>
            <person name="Guillou S."/>
            <person name="Cros-Aarteil S."/>
            <person name="Calhoun S."/>
            <person name="Kuo A."/>
            <person name="Mondo S."/>
            <person name="Pangilinan J."/>
            <person name="Riley R."/>
            <person name="LaButti K."/>
            <person name="Andreopoulos B."/>
            <person name="Lipzen A."/>
            <person name="Chen C."/>
            <person name="Yanf M."/>
            <person name="Daum C."/>
            <person name="Ng V."/>
            <person name="Clum A."/>
            <person name="Steindorff A."/>
            <person name="Ohm R."/>
            <person name="Martin F."/>
            <person name="Silar P."/>
            <person name="Natvig D."/>
            <person name="Lalanne C."/>
            <person name="Gautier V."/>
            <person name="Ament-velasquez S.L."/>
            <person name="Kruys A."/>
            <person name="Hutchinson M.I."/>
            <person name="Powell A.J."/>
            <person name="Barry K."/>
            <person name="Miller A.N."/>
            <person name="Grigoriev I.V."/>
            <person name="Debuchy R."/>
            <person name="Gladieux P."/>
            <person name="Thoren M.H."/>
            <person name="Johannesson H."/>
        </authorList>
    </citation>
    <scope>NUCLEOTIDE SEQUENCE</scope>
    <source>
        <strain evidence="1">CBS 232.78</strain>
    </source>
</reference>
<organism evidence="1 2">
    <name type="scientific">Podospora didyma</name>
    <dbReference type="NCBI Taxonomy" id="330526"/>
    <lineage>
        <taxon>Eukaryota</taxon>
        <taxon>Fungi</taxon>
        <taxon>Dikarya</taxon>
        <taxon>Ascomycota</taxon>
        <taxon>Pezizomycotina</taxon>
        <taxon>Sordariomycetes</taxon>
        <taxon>Sordariomycetidae</taxon>
        <taxon>Sordariales</taxon>
        <taxon>Podosporaceae</taxon>
        <taxon>Podospora</taxon>
    </lineage>
</organism>
<protein>
    <submittedName>
        <fullName evidence="1">Uncharacterized protein</fullName>
    </submittedName>
</protein>
<dbReference type="Proteomes" id="UP001285441">
    <property type="component" value="Unassembled WGS sequence"/>
</dbReference>
<reference evidence="1" key="1">
    <citation type="journal article" date="2023" name="Mol. Phylogenet. Evol.">
        <title>Genome-scale phylogeny and comparative genomics of the fungal order Sordariales.</title>
        <authorList>
            <person name="Hensen N."/>
            <person name="Bonometti L."/>
            <person name="Westerberg I."/>
            <person name="Brannstrom I.O."/>
            <person name="Guillou S."/>
            <person name="Cros-Aarteil S."/>
            <person name="Calhoun S."/>
            <person name="Haridas S."/>
            <person name="Kuo A."/>
            <person name="Mondo S."/>
            <person name="Pangilinan J."/>
            <person name="Riley R."/>
            <person name="LaButti K."/>
            <person name="Andreopoulos B."/>
            <person name="Lipzen A."/>
            <person name="Chen C."/>
            <person name="Yan M."/>
            <person name="Daum C."/>
            <person name="Ng V."/>
            <person name="Clum A."/>
            <person name="Steindorff A."/>
            <person name="Ohm R.A."/>
            <person name="Martin F."/>
            <person name="Silar P."/>
            <person name="Natvig D.O."/>
            <person name="Lalanne C."/>
            <person name="Gautier V."/>
            <person name="Ament-Velasquez S.L."/>
            <person name="Kruys A."/>
            <person name="Hutchinson M.I."/>
            <person name="Powell A.J."/>
            <person name="Barry K."/>
            <person name="Miller A.N."/>
            <person name="Grigoriev I.V."/>
            <person name="Debuchy R."/>
            <person name="Gladieux P."/>
            <person name="Hiltunen Thoren M."/>
            <person name="Johannesson H."/>
        </authorList>
    </citation>
    <scope>NUCLEOTIDE SEQUENCE</scope>
    <source>
        <strain evidence="1">CBS 232.78</strain>
    </source>
</reference>
<accession>A0AAE0N1U6</accession>
<dbReference type="EMBL" id="JAULSW010000011">
    <property type="protein sequence ID" value="KAK3367766.1"/>
    <property type="molecule type" value="Genomic_DNA"/>
</dbReference>
<name>A0AAE0N1U6_9PEZI</name>
<keyword evidence="2" id="KW-1185">Reference proteome</keyword>
<proteinExistence type="predicted"/>